<gene>
    <name evidence="2" type="ORF">DNFV4_04271</name>
</gene>
<feature type="region of interest" description="Disordered" evidence="1">
    <location>
        <begin position="146"/>
        <end position="165"/>
    </location>
</feature>
<reference evidence="2" key="1">
    <citation type="submission" date="2022-10" db="EMBL/GenBank/DDBJ databases">
        <authorList>
            <person name="Koch H."/>
        </authorList>
    </citation>
    <scope>NUCLEOTIDE SEQUENCE</scope>
    <source>
        <strain evidence="2">DNF</strain>
    </source>
</reference>
<feature type="compositionally biased region" description="Polar residues" evidence="1">
    <location>
        <begin position="150"/>
        <end position="165"/>
    </location>
</feature>
<dbReference type="EMBL" id="OX365700">
    <property type="protein sequence ID" value="CAI4033829.1"/>
    <property type="molecule type" value="Genomic_DNA"/>
</dbReference>
<dbReference type="KEGG" id="nti:DNFV4_04271"/>
<dbReference type="RefSeq" id="WP_289271255.1">
    <property type="nucleotide sequence ID" value="NZ_OX365700.1"/>
</dbReference>
<name>A0AA86TFH1_9BACT</name>
<sequence>MRTRYPETTIGRHHGFTGLSGIVAAGLTAVGLLAAAAPSQAADWLAPSSEQTVTADWVEDIAHQLRQEPYNRVFINALGNTPQAHVIRQLNGAAAALKNGNKTLAEDYVRRTLAIFDDGVRRGWYSAADVEPIKAMIQKRAEAAVKGEPVTTSATSDRWAGYTQQKPLGLTDDAARITREFPEQK</sequence>
<keyword evidence="3" id="KW-1185">Reference proteome</keyword>
<evidence type="ECO:0000256" key="1">
    <source>
        <dbReference type="SAM" id="MobiDB-lite"/>
    </source>
</evidence>
<proteinExistence type="predicted"/>
<organism evidence="2 3">
    <name type="scientific">Nitrospira tepida</name>
    <dbReference type="NCBI Taxonomy" id="2973512"/>
    <lineage>
        <taxon>Bacteria</taxon>
        <taxon>Pseudomonadati</taxon>
        <taxon>Nitrospirota</taxon>
        <taxon>Nitrospiria</taxon>
        <taxon>Nitrospirales</taxon>
        <taxon>Nitrospiraceae</taxon>
        <taxon>Nitrospira</taxon>
    </lineage>
</organism>
<accession>A0AA86TFH1</accession>
<dbReference type="AlphaFoldDB" id="A0AA86TFH1"/>
<evidence type="ECO:0000313" key="2">
    <source>
        <dbReference type="EMBL" id="CAI4033829.1"/>
    </source>
</evidence>
<dbReference type="Proteomes" id="UP001179121">
    <property type="component" value="Chromosome"/>
</dbReference>
<evidence type="ECO:0000313" key="3">
    <source>
        <dbReference type="Proteomes" id="UP001179121"/>
    </source>
</evidence>
<protein>
    <submittedName>
        <fullName evidence="2">Uncharacterized protein</fullName>
    </submittedName>
</protein>